<evidence type="ECO:0000256" key="4">
    <source>
        <dbReference type="ARBA" id="ARBA00022840"/>
    </source>
</evidence>
<dbReference type="InterPro" id="IPR004101">
    <property type="entry name" value="Mur_ligase_C"/>
</dbReference>
<comment type="pathway">
    <text evidence="6 7">Cell wall biogenesis; peptidoglycan biosynthesis.</text>
</comment>
<dbReference type="InterPro" id="IPR005762">
    <property type="entry name" value="MurD"/>
</dbReference>
<evidence type="ECO:0000256" key="6">
    <source>
        <dbReference type="HAMAP-Rule" id="MF_00639"/>
    </source>
</evidence>
<comment type="subcellular location">
    <subcellularLocation>
        <location evidence="6 7">Cytoplasm</location>
    </subcellularLocation>
</comment>
<dbReference type="PANTHER" id="PTHR43692:SF1">
    <property type="entry name" value="UDP-N-ACETYLMURAMOYLALANINE--D-GLUTAMATE LIGASE"/>
    <property type="match status" value="1"/>
</dbReference>
<evidence type="ECO:0000259" key="9">
    <source>
        <dbReference type="Pfam" id="PF02875"/>
    </source>
</evidence>
<keyword evidence="6 7" id="KW-0573">Peptidoglycan synthesis</keyword>
<feature type="binding site" evidence="6">
    <location>
        <begin position="138"/>
        <end position="144"/>
    </location>
    <ligand>
        <name>ATP</name>
        <dbReference type="ChEBI" id="CHEBI:30616"/>
    </ligand>
</feature>
<dbReference type="GO" id="GO:0004326">
    <property type="term" value="F:tetrahydrofolylpolyglutamate synthase activity"/>
    <property type="evidence" value="ECO:0007669"/>
    <property type="project" value="InterPro"/>
</dbReference>
<dbReference type="AlphaFoldDB" id="A0A916JS71"/>
<keyword evidence="4 6" id="KW-0067">ATP-binding</keyword>
<evidence type="ECO:0000313" key="11">
    <source>
        <dbReference type="EMBL" id="CAG7596856.1"/>
    </source>
</evidence>
<comment type="function">
    <text evidence="6 7">Cell wall formation. Catalyzes the addition of glutamate to the nucleotide precursor UDP-N-acetylmuramoyl-L-alanine (UMA).</text>
</comment>
<dbReference type="GO" id="GO:0008764">
    <property type="term" value="F:UDP-N-acetylmuramoylalanine-D-glutamate ligase activity"/>
    <property type="evidence" value="ECO:0007669"/>
    <property type="project" value="UniProtKB-UniRule"/>
</dbReference>
<dbReference type="EMBL" id="CAJVAP010000001">
    <property type="protein sequence ID" value="CAG7596856.1"/>
    <property type="molecule type" value="Genomic_DNA"/>
</dbReference>
<keyword evidence="3 6" id="KW-0547">Nucleotide-binding</keyword>
<sequence>MSAGSRERVLALSSWHHDWSGLRVAVLGLGVTGFSVADTLVELGSRVRVIHGAPDPDRERLLDVIGAERSCHDTDDAQLAVLEAFDPELVVVSPGYRPDHPLTAWAEDRGTVVWGDIELGWRLRDKTLRIADWICVTGTNGKTTTSQLTAHMLLAGGLRAAPVGNIGVPILDALRDPQGYDALVVELSSFQLHRLGEISPYASVCLNLADDHLDWHGRARTADGSAVDASAAYAAAKAKVYASTQVACVYNRADAATERMVEEADVVEGARAISFGLDSPPPSGFGVVDGILIDRGYHAERRASAFELVTITELAERGLAAPHLVQNVLAAAALARARGVEPAEIAAAILSFELGDHRVQRLGEHPALPGVQWVDDSKATNAHAADGALRAFDRVVWIVGGLLKGTDIGPLVARHAERLRGAVVIGADRAEVVAALERHAPRVPRIAIETGQTEETMREAVAAAASLAEAGDTVLLAPAAASMDQFEDYADRGRRFQAAVRALGPDQGESEPGSETGSGGDADGDAPAGDLRA</sequence>
<keyword evidence="1 6" id="KW-0436">Ligase</keyword>
<dbReference type="NCBIfam" id="TIGR01087">
    <property type="entry name" value="murD"/>
    <property type="match status" value="1"/>
</dbReference>
<comment type="catalytic activity">
    <reaction evidence="6 7">
        <text>UDP-N-acetyl-alpha-D-muramoyl-L-alanine + D-glutamate + ATP = UDP-N-acetyl-alpha-D-muramoyl-L-alanyl-D-glutamate + ADP + phosphate + H(+)</text>
        <dbReference type="Rhea" id="RHEA:16429"/>
        <dbReference type="ChEBI" id="CHEBI:15378"/>
        <dbReference type="ChEBI" id="CHEBI:29986"/>
        <dbReference type="ChEBI" id="CHEBI:30616"/>
        <dbReference type="ChEBI" id="CHEBI:43474"/>
        <dbReference type="ChEBI" id="CHEBI:83898"/>
        <dbReference type="ChEBI" id="CHEBI:83900"/>
        <dbReference type="ChEBI" id="CHEBI:456216"/>
        <dbReference type="EC" id="6.3.2.9"/>
    </reaction>
</comment>
<keyword evidence="12" id="KW-1185">Reference proteome</keyword>
<evidence type="ECO:0000313" key="12">
    <source>
        <dbReference type="Proteomes" id="UP000693892"/>
    </source>
</evidence>
<dbReference type="InterPro" id="IPR013221">
    <property type="entry name" value="Mur_ligase_cen"/>
</dbReference>
<protein>
    <recommendedName>
        <fullName evidence="6 7">UDP-N-acetylmuramoylalanine--D-glutamate ligase</fullName>
        <ecNumber evidence="6 7">6.3.2.9</ecNumber>
    </recommendedName>
    <alternativeName>
        <fullName evidence="6">D-glutamic acid-adding enzyme</fullName>
    </alternativeName>
    <alternativeName>
        <fullName evidence="6">UDP-N-acetylmuramoyl-L-alanyl-D-glutamate synthetase</fullName>
    </alternativeName>
</protein>
<dbReference type="GO" id="GO:0005524">
    <property type="term" value="F:ATP binding"/>
    <property type="evidence" value="ECO:0007669"/>
    <property type="project" value="UniProtKB-UniRule"/>
</dbReference>
<evidence type="ECO:0000256" key="8">
    <source>
        <dbReference type="SAM" id="MobiDB-lite"/>
    </source>
</evidence>
<dbReference type="Pfam" id="PF21799">
    <property type="entry name" value="MurD-like_N"/>
    <property type="match status" value="1"/>
</dbReference>
<organism evidence="11 12">
    <name type="scientific">Leucobacter soli</name>
    <dbReference type="NCBI Taxonomy" id="2812850"/>
    <lineage>
        <taxon>Bacteria</taxon>
        <taxon>Bacillati</taxon>
        <taxon>Actinomycetota</taxon>
        <taxon>Actinomycetes</taxon>
        <taxon>Micrococcales</taxon>
        <taxon>Microbacteriaceae</taxon>
        <taxon>Leucobacter</taxon>
    </lineage>
</organism>
<comment type="caution">
    <text evidence="11">The sequence shown here is derived from an EMBL/GenBank/DDBJ whole genome shotgun (WGS) entry which is preliminary data.</text>
</comment>
<gene>
    <name evidence="6 11" type="primary">murD</name>
    <name evidence="11" type="ORF">LEUCIP111803_00106</name>
</gene>
<keyword evidence="2 6" id="KW-0132">Cell division</keyword>
<dbReference type="GO" id="GO:0071555">
    <property type="term" value="P:cell wall organization"/>
    <property type="evidence" value="ECO:0007669"/>
    <property type="project" value="UniProtKB-KW"/>
</dbReference>
<keyword evidence="5 6" id="KW-0131">Cell cycle</keyword>
<dbReference type="GO" id="GO:0009252">
    <property type="term" value="P:peptidoglycan biosynthetic process"/>
    <property type="evidence" value="ECO:0007669"/>
    <property type="project" value="UniProtKB-UniRule"/>
</dbReference>
<feature type="domain" description="Mur ligase C-terminal" evidence="9">
    <location>
        <begin position="357"/>
        <end position="479"/>
    </location>
</feature>
<keyword evidence="6 7" id="KW-0133">Cell shape</keyword>
<dbReference type="RefSeq" id="WP_236021634.1">
    <property type="nucleotide sequence ID" value="NZ_CAJVAP010000001.1"/>
</dbReference>
<reference evidence="11" key="1">
    <citation type="submission" date="2021-06" db="EMBL/GenBank/DDBJ databases">
        <authorList>
            <person name="Criscuolo A."/>
        </authorList>
    </citation>
    <scope>NUCLEOTIDE SEQUENCE</scope>
    <source>
        <strain evidence="11">CIP111803</strain>
    </source>
</reference>
<comment type="similarity">
    <text evidence="6">Belongs to the MurCDEF family.</text>
</comment>
<dbReference type="GO" id="GO:0005737">
    <property type="term" value="C:cytoplasm"/>
    <property type="evidence" value="ECO:0007669"/>
    <property type="project" value="UniProtKB-SubCell"/>
</dbReference>
<dbReference type="HAMAP" id="MF_00639">
    <property type="entry name" value="MurD"/>
    <property type="match status" value="1"/>
</dbReference>
<evidence type="ECO:0000256" key="1">
    <source>
        <dbReference type="ARBA" id="ARBA00022598"/>
    </source>
</evidence>
<evidence type="ECO:0000256" key="3">
    <source>
        <dbReference type="ARBA" id="ARBA00022741"/>
    </source>
</evidence>
<dbReference type="EC" id="6.3.2.9" evidence="6 7"/>
<evidence type="ECO:0000256" key="5">
    <source>
        <dbReference type="ARBA" id="ARBA00023306"/>
    </source>
</evidence>
<keyword evidence="6 7" id="KW-0961">Cell wall biogenesis/degradation</keyword>
<proteinExistence type="inferred from homology"/>
<evidence type="ECO:0000256" key="2">
    <source>
        <dbReference type="ARBA" id="ARBA00022618"/>
    </source>
</evidence>
<accession>A0A916JS71</accession>
<dbReference type="InterPro" id="IPR018109">
    <property type="entry name" value="Folylpolyglutamate_synth_CS"/>
</dbReference>
<dbReference type="PANTHER" id="PTHR43692">
    <property type="entry name" value="UDP-N-ACETYLMURAMOYLALANINE--D-GLUTAMATE LIGASE"/>
    <property type="match status" value="1"/>
</dbReference>
<dbReference type="Pfam" id="PF02875">
    <property type="entry name" value="Mur_ligase_C"/>
    <property type="match status" value="1"/>
</dbReference>
<dbReference type="Proteomes" id="UP000693892">
    <property type="component" value="Unassembled WGS sequence"/>
</dbReference>
<keyword evidence="6" id="KW-0963">Cytoplasm</keyword>
<evidence type="ECO:0000259" key="10">
    <source>
        <dbReference type="Pfam" id="PF08245"/>
    </source>
</evidence>
<dbReference type="GO" id="GO:0051301">
    <property type="term" value="P:cell division"/>
    <property type="evidence" value="ECO:0007669"/>
    <property type="project" value="UniProtKB-KW"/>
</dbReference>
<evidence type="ECO:0000256" key="7">
    <source>
        <dbReference type="RuleBase" id="RU003664"/>
    </source>
</evidence>
<name>A0A916JS71_9MICO</name>
<feature type="domain" description="Mur ligase central" evidence="10">
    <location>
        <begin position="136"/>
        <end position="335"/>
    </location>
</feature>
<feature type="region of interest" description="Disordered" evidence="8">
    <location>
        <begin position="501"/>
        <end position="533"/>
    </location>
</feature>
<dbReference type="GO" id="GO:0008360">
    <property type="term" value="P:regulation of cell shape"/>
    <property type="evidence" value="ECO:0007669"/>
    <property type="project" value="UniProtKB-KW"/>
</dbReference>
<dbReference type="Pfam" id="PF08245">
    <property type="entry name" value="Mur_ligase_M"/>
    <property type="match status" value="1"/>
</dbReference>
<dbReference type="PROSITE" id="PS01011">
    <property type="entry name" value="FOLYLPOLYGLU_SYNT_1"/>
    <property type="match status" value="1"/>
</dbReference>